<organism evidence="5 6">
    <name type="scientific">Thermocladium modestius</name>
    <dbReference type="NCBI Taxonomy" id="62609"/>
    <lineage>
        <taxon>Archaea</taxon>
        <taxon>Thermoproteota</taxon>
        <taxon>Thermoprotei</taxon>
        <taxon>Thermoproteales</taxon>
        <taxon>Thermoproteaceae</taxon>
        <taxon>Thermocladium</taxon>
    </lineage>
</organism>
<evidence type="ECO:0000256" key="2">
    <source>
        <dbReference type="ARBA" id="ARBA00022679"/>
    </source>
</evidence>
<dbReference type="InterPro" id="IPR001091">
    <property type="entry name" value="RM_Methyltransferase"/>
</dbReference>
<dbReference type="GO" id="GO:0032259">
    <property type="term" value="P:methylation"/>
    <property type="evidence" value="ECO:0007669"/>
    <property type="project" value="UniProtKB-KW"/>
</dbReference>
<reference evidence="5" key="2">
    <citation type="submission" date="2020-09" db="EMBL/GenBank/DDBJ databases">
        <authorList>
            <person name="Sun Q."/>
            <person name="Ohkuma M."/>
        </authorList>
    </citation>
    <scope>NUCLEOTIDE SEQUENCE</scope>
    <source>
        <strain evidence="5">JCM 10088</strain>
    </source>
</reference>
<dbReference type="PRINTS" id="PR00508">
    <property type="entry name" value="S21N4MTFRASE"/>
</dbReference>
<dbReference type="InterPro" id="IPR002941">
    <property type="entry name" value="DNA_methylase_N4/N6"/>
</dbReference>
<dbReference type="RefSeq" id="WP_188596112.1">
    <property type="nucleotide sequence ID" value="NZ_BMNL01000002.1"/>
</dbReference>
<evidence type="ECO:0000256" key="3">
    <source>
        <dbReference type="RuleBase" id="RU362026"/>
    </source>
</evidence>
<dbReference type="InterPro" id="IPR029063">
    <property type="entry name" value="SAM-dependent_MTases_sf"/>
</dbReference>
<accession>A0A830GSL1</accession>
<evidence type="ECO:0000256" key="1">
    <source>
        <dbReference type="ARBA" id="ARBA00022603"/>
    </source>
</evidence>
<dbReference type="AlphaFoldDB" id="A0A830GSL1"/>
<reference evidence="5" key="1">
    <citation type="journal article" date="2014" name="Int. J. Syst. Evol. Microbiol.">
        <title>Complete genome sequence of Corynebacterium casei LMG S-19264T (=DSM 44701T), isolated from a smear-ripened cheese.</title>
        <authorList>
            <consortium name="US DOE Joint Genome Institute (JGI-PGF)"/>
            <person name="Walter F."/>
            <person name="Albersmeier A."/>
            <person name="Kalinowski J."/>
            <person name="Ruckert C."/>
        </authorList>
    </citation>
    <scope>NUCLEOTIDE SEQUENCE</scope>
    <source>
        <strain evidence="5">JCM 10088</strain>
    </source>
</reference>
<dbReference type="Gene3D" id="3.40.50.150">
    <property type="entry name" value="Vaccinia Virus protein VP39"/>
    <property type="match status" value="2"/>
</dbReference>
<keyword evidence="3" id="KW-0949">S-adenosyl-L-methionine</keyword>
<sequence length="284" mass="32479">MVLLLNNPPASINKTRSNYDVLSWSTLDNATITRWLTSVWDIQRSKEEKKLGIQRVMPMELINRLIMMYSKVGDVVVDPFMGSGSTLASAYVLIRKGVGFEIYDDLVNVAVKRLKELEEESRGYVPLTLPDRLALEMDSVRREVDHEPIIIKDDARNVDKYLERESVDIVLTAPPLFNPAPGSLRGLDPRDLALITNHESYMGELGKIIAKLWTILRRGGFMIMTVEDMRAGPIIYPLHVDLITMMKGMNFSLRDIIIWDKRKEYDPKSITGIVHEYIIIMEKS</sequence>
<comment type="similarity">
    <text evidence="3">Belongs to the N(4)/N(6)-methyltransferase family.</text>
</comment>
<keyword evidence="1 3" id="KW-0489">Methyltransferase</keyword>
<gene>
    <name evidence="5" type="ORF">GCM10007981_07520</name>
</gene>
<proteinExistence type="inferred from homology"/>
<dbReference type="OrthoDB" id="38200at2157"/>
<feature type="domain" description="DNA methylase N-4/N-6" evidence="4">
    <location>
        <begin position="32"/>
        <end position="111"/>
    </location>
</feature>
<dbReference type="GO" id="GO:0009307">
    <property type="term" value="P:DNA restriction-modification system"/>
    <property type="evidence" value="ECO:0007669"/>
    <property type="project" value="UniProtKB-KW"/>
</dbReference>
<dbReference type="EC" id="2.1.1.113" evidence="3"/>
<dbReference type="Pfam" id="PF01555">
    <property type="entry name" value="N6_N4_Mtase"/>
    <property type="match status" value="1"/>
</dbReference>
<dbReference type="GO" id="GO:0015667">
    <property type="term" value="F:site-specific DNA-methyltransferase (cytosine-N4-specific) activity"/>
    <property type="evidence" value="ECO:0007669"/>
    <property type="project" value="UniProtKB-EC"/>
</dbReference>
<dbReference type="SUPFAM" id="SSF53335">
    <property type="entry name" value="S-adenosyl-L-methionine-dependent methyltransferases"/>
    <property type="match status" value="2"/>
</dbReference>
<evidence type="ECO:0000259" key="4">
    <source>
        <dbReference type="Pfam" id="PF01555"/>
    </source>
</evidence>
<dbReference type="GO" id="GO:0008170">
    <property type="term" value="F:N-methyltransferase activity"/>
    <property type="evidence" value="ECO:0007669"/>
    <property type="project" value="InterPro"/>
</dbReference>
<keyword evidence="3" id="KW-0680">Restriction system</keyword>
<evidence type="ECO:0000313" key="5">
    <source>
        <dbReference type="EMBL" id="GGP20241.1"/>
    </source>
</evidence>
<keyword evidence="6" id="KW-1185">Reference proteome</keyword>
<evidence type="ECO:0000313" key="6">
    <source>
        <dbReference type="Proteomes" id="UP000610960"/>
    </source>
</evidence>
<dbReference type="Proteomes" id="UP000610960">
    <property type="component" value="Unassembled WGS sequence"/>
</dbReference>
<dbReference type="EMBL" id="BMNL01000002">
    <property type="protein sequence ID" value="GGP20241.1"/>
    <property type="molecule type" value="Genomic_DNA"/>
</dbReference>
<comment type="catalytic activity">
    <reaction evidence="3">
        <text>a 2'-deoxycytidine in DNA + S-adenosyl-L-methionine = an N(4)-methyl-2'-deoxycytidine in DNA + S-adenosyl-L-homocysteine + H(+)</text>
        <dbReference type="Rhea" id="RHEA:16857"/>
        <dbReference type="Rhea" id="RHEA-COMP:11369"/>
        <dbReference type="Rhea" id="RHEA-COMP:13674"/>
        <dbReference type="ChEBI" id="CHEBI:15378"/>
        <dbReference type="ChEBI" id="CHEBI:57856"/>
        <dbReference type="ChEBI" id="CHEBI:59789"/>
        <dbReference type="ChEBI" id="CHEBI:85452"/>
        <dbReference type="ChEBI" id="CHEBI:137933"/>
        <dbReference type="EC" id="2.1.1.113"/>
    </reaction>
</comment>
<name>A0A830GSL1_9CREN</name>
<comment type="caution">
    <text evidence="5">The sequence shown here is derived from an EMBL/GenBank/DDBJ whole genome shotgun (WGS) entry which is preliminary data.</text>
</comment>
<keyword evidence="2" id="KW-0808">Transferase</keyword>
<protein>
    <recommendedName>
        <fullName evidence="3">Type II methyltransferase</fullName>
        <ecNumber evidence="3">2.1.1.113</ecNumber>
    </recommendedName>
    <alternativeName>
        <fullName evidence="3">N-4 cytosine-specific methyltransferase</fullName>
    </alternativeName>
</protein>
<dbReference type="GO" id="GO:0003677">
    <property type="term" value="F:DNA binding"/>
    <property type="evidence" value="ECO:0007669"/>
    <property type="project" value="InterPro"/>
</dbReference>